<dbReference type="EMBL" id="JARK01001475">
    <property type="protein sequence ID" value="EYB97555.1"/>
    <property type="molecule type" value="Genomic_DNA"/>
</dbReference>
<reference evidence="2" key="1">
    <citation type="journal article" date="2015" name="Nat. Genet.">
        <title>The genome and transcriptome of the zoonotic hookworm Ancylostoma ceylanicum identify infection-specific gene families.</title>
        <authorList>
            <person name="Schwarz E.M."/>
            <person name="Hu Y."/>
            <person name="Antoshechkin I."/>
            <person name="Miller M.M."/>
            <person name="Sternberg P.W."/>
            <person name="Aroian R.V."/>
        </authorList>
    </citation>
    <scope>NUCLEOTIDE SEQUENCE</scope>
    <source>
        <strain evidence="2">HY135</strain>
    </source>
</reference>
<comment type="caution">
    <text evidence="1">The sequence shown here is derived from an EMBL/GenBank/DDBJ whole genome shotgun (WGS) entry which is preliminary data.</text>
</comment>
<dbReference type="Proteomes" id="UP000024635">
    <property type="component" value="Unassembled WGS sequence"/>
</dbReference>
<evidence type="ECO:0000313" key="2">
    <source>
        <dbReference type="Proteomes" id="UP000024635"/>
    </source>
</evidence>
<keyword evidence="2" id="KW-1185">Reference proteome</keyword>
<dbReference type="AlphaFoldDB" id="A0A016T4C7"/>
<organism evidence="1 2">
    <name type="scientific">Ancylostoma ceylanicum</name>
    <dbReference type="NCBI Taxonomy" id="53326"/>
    <lineage>
        <taxon>Eukaryota</taxon>
        <taxon>Metazoa</taxon>
        <taxon>Ecdysozoa</taxon>
        <taxon>Nematoda</taxon>
        <taxon>Chromadorea</taxon>
        <taxon>Rhabditida</taxon>
        <taxon>Rhabditina</taxon>
        <taxon>Rhabditomorpha</taxon>
        <taxon>Strongyloidea</taxon>
        <taxon>Ancylostomatidae</taxon>
        <taxon>Ancylostomatinae</taxon>
        <taxon>Ancylostoma</taxon>
    </lineage>
</organism>
<gene>
    <name evidence="1" type="primary">Acey_s0139.g2094</name>
    <name evidence="1" type="ORF">Y032_0139g2094</name>
</gene>
<evidence type="ECO:0000313" key="1">
    <source>
        <dbReference type="EMBL" id="EYB97555.1"/>
    </source>
</evidence>
<proteinExistence type="predicted"/>
<accession>A0A016T4C7</accession>
<name>A0A016T4C7_9BILA</name>
<sequence length="121" mass="13667">MDRDASLRHLNRDTKAVFGFRLQMKPYETYLLGLGSNECTPWKHREEVCKKLIEKNPIQEYSYLDVSTRMSSNAPVLLRRSRGLVCPTLLSSGAPFLYHSPLSSPEILAIYIVASSGTTCE</sequence>
<protein>
    <submittedName>
        <fullName evidence="1">Uncharacterized protein</fullName>
    </submittedName>
</protein>